<keyword evidence="4" id="KW-1185">Reference proteome</keyword>
<dbReference type="PROSITE" id="PS50858">
    <property type="entry name" value="BSD"/>
    <property type="match status" value="1"/>
</dbReference>
<dbReference type="GO" id="GO:0006289">
    <property type="term" value="P:nucleotide-excision repair"/>
    <property type="evidence" value="ECO:0007669"/>
    <property type="project" value="InterPro"/>
</dbReference>
<dbReference type="GO" id="GO:0000439">
    <property type="term" value="C:transcription factor TFIIH core complex"/>
    <property type="evidence" value="ECO:0007669"/>
    <property type="project" value="InterPro"/>
</dbReference>
<dbReference type="AlphaFoldDB" id="A0A0D2WLW2"/>
<feature type="region of interest" description="Disordered" evidence="1">
    <location>
        <begin position="213"/>
        <end position="240"/>
    </location>
</feature>
<gene>
    <name evidence="3" type="ORF">CAOG_002212</name>
</gene>
<dbReference type="PhylomeDB" id="A0A0D2WLW2"/>
<dbReference type="InterPro" id="IPR035925">
    <property type="entry name" value="BSD_dom_sf"/>
</dbReference>
<dbReference type="SUPFAM" id="SSF140383">
    <property type="entry name" value="BSD domain-like"/>
    <property type="match status" value="2"/>
</dbReference>
<dbReference type="SMART" id="SM00751">
    <property type="entry name" value="BSD"/>
    <property type="match status" value="1"/>
</dbReference>
<evidence type="ECO:0000313" key="3">
    <source>
        <dbReference type="EMBL" id="KJE91003.1"/>
    </source>
</evidence>
<dbReference type="InterPro" id="IPR027079">
    <property type="entry name" value="Tfb1/GTF2H1"/>
</dbReference>
<accession>A0A0D2WLW2</accession>
<protein>
    <recommendedName>
        <fullName evidence="2">BSD domain-containing protein</fullName>
    </recommendedName>
</protein>
<sequence length="693" mass="74009">MASVAARLGFVLQPDETELDKFEVEIKERPGVLHLTTKRFAWYERKAALPQQAAGQTGGLPGAGGGQIGQPGQPSQLGAALVAASKAMTLVLPWSRIKEQAIATGKPKLMIKYNEQAPTPKVAKASAVAPTPVIPVGGKVYSWQAAAAANAAAAAAAAAASGATTSSTTPAAGAGPAAPKMIEQSVILLFTAFKGLEERDLAKEVIAKMLQRAKTSSTTGSPSTSAAAAPSVANGSPLSAASTAVSSPAAVVKSERSSSSSPVPTTASTTSSSSVIGMSGNLAMPNAEMRAKLLASDRKLEQLYDDLVRTSHALTDEEFWQERQRELIRKAQKGEQSRSTPAQKVGVPSAFLLQMKQDVEVGADGIKRFTLTPVDIANIFRTYPKVREAYDTNVPVKLSEQDFWLRFLRSHYFHRDRQNERTVKDPNVVQAEELFGKDPLAANKGSVVAQLNRHSTMVLQTNQNLMDSAGPKPAAIDDGEVLDLRPEPAADTIPLALSEKARFAMFAGRPVDSLEENDVSSTLIAMQSAVSQFEPQLTMFVPSTGAEKTMKEHSLKLRQSSQQAAATVADVHTTTKEVIRRQYNAVQELVRHMWALFPITTQQQEEKGARIATSLSQWNTKVIQLKQGLSANDAELVAPLSDMISAALEKFQQRKVFTSSQSNPPSGRSTPALTRPSSITSSSVASPSAMMQV</sequence>
<dbReference type="STRING" id="595528.A0A0D2WLW2"/>
<feature type="compositionally biased region" description="Low complexity" evidence="1">
    <location>
        <begin position="253"/>
        <end position="275"/>
    </location>
</feature>
<name>A0A0D2WLW2_CAPO3</name>
<dbReference type="PANTHER" id="PTHR12856">
    <property type="entry name" value="TRANSCRIPTION INITIATION FACTOR IIH-RELATED"/>
    <property type="match status" value="1"/>
</dbReference>
<proteinExistence type="predicted"/>
<feature type="compositionally biased region" description="Polar residues" evidence="1">
    <location>
        <begin position="656"/>
        <end position="676"/>
    </location>
</feature>
<feature type="compositionally biased region" description="Low complexity" evidence="1">
    <location>
        <begin position="677"/>
        <end position="693"/>
    </location>
</feature>
<dbReference type="Pfam" id="PF03909">
    <property type="entry name" value="BSD"/>
    <property type="match status" value="1"/>
</dbReference>
<evidence type="ECO:0000259" key="2">
    <source>
        <dbReference type="PROSITE" id="PS50858"/>
    </source>
</evidence>
<dbReference type="OMA" id="PHEMTEQ"/>
<dbReference type="GO" id="GO:0006351">
    <property type="term" value="P:DNA-templated transcription"/>
    <property type="evidence" value="ECO:0007669"/>
    <property type="project" value="InterPro"/>
</dbReference>
<dbReference type="Gene3D" id="6.10.140.1200">
    <property type="match status" value="1"/>
</dbReference>
<reference evidence="4" key="1">
    <citation type="submission" date="2011-02" db="EMBL/GenBank/DDBJ databases">
        <title>The Genome Sequence of Capsaspora owczarzaki ATCC 30864.</title>
        <authorList>
            <person name="Russ C."/>
            <person name="Cuomo C."/>
            <person name="Burger G."/>
            <person name="Gray M.W."/>
            <person name="Holland P.W.H."/>
            <person name="King N."/>
            <person name="Lang F.B.F."/>
            <person name="Roger A.J."/>
            <person name="Ruiz-Trillo I."/>
            <person name="Young S.K."/>
            <person name="Zeng Q."/>
            <person name="Gargeya S."/>
            <person name="Alvarado L."/>
            <person name="Berlin A."/>
            <person name="Chapman S.B."/>
            <person name="Chen Z."/>
            <person name="Freedman E."/>
            <person name="Gellesch M."/>
            <person name="Goldberg J."/>
            <person name="Griggs A."/>
            <person name="Gujja S."/>
            <person name="Heilman E."/>
            <person name="Heiman D."/>
            <person name="Howarth C."/>
            <person name="Mehta T."/>
            <person name="Neiman D."/>
            <person name="Pearson M."/>
            <person name="Roberts A."/>
            <person name="Saif S."/>
            <person name="Shea T."/>
            <person name="Shenoy N."/>
            <person name="Sisk P."/>
            <person name="Stolte C."/>
            <person name="Sykes S."/>
            <person name="White J."/>
            <person name="Yandava C."/>
            <person name="Haas B."/>
            <person name="Nusbaum C."/>
            <person name="Birren B."/>
        </authorList>
    </citation>
    <scope>NUCLEOTIDE SEQUENCE</scope>
    <source>
        <strain evidence="4">ATCC 30864</strain>
    </source>
</reference>
<evidence type="ECO:0000313" key="4">
    <source>
        <dbReference type="Proteomes" id="UP000008743"/>
    </source>
</evidence>
<dbReference type="EMBL" id="KE346362">
    <property type="protein sequence ID" value="KJE91003.1"/>
    <property type="molecule type" value="Genomic_DNA"/>
</dbReference>
<dbReference type="RefSeq" id="XP_004348962.1">
    <property type="nucleotide sequence ID" value="XM_004348912.2"/>
</dbReference>
<evidence type="ECO:0000256" key="1">
    <source>
        <dbReference type="SAM" id="MobiDB-lite"/>
    </source>
</evidence>
<dbReference type="InterPro" id="IPR005607">
    <property type="entry name" value="BSD_dom"/>
</dbReference>
<feature type="region of interest" description="Disordered" evidence="1">
    <location>
        <begin position="253"/>
        <end position="279"/>
    </location>
</feature>
<dbReference type="OrthoDB" id="360521at2759"/>
<feature type="region of interest" description="Disordered" evidence="1">
    <location>
        <begin position="656"/>
        <end position="693"/>
    </location>
</feature>
<dbReference type="Proteomes" id="UP000008743">
    <property type="component" value="Unassembled WGS sequence"/>
</dbReference>
<feature type="domain" description="BSD" evidence="2">
    <location>
        <begin position="376"/>
        <end position="415"/>
    </location>
</feature>
<feature type="compositionally biased region" description="Low complexity" evidence="1">
    <location>
        <begin position="215"/>
        <end position="231"/>
    </location>
</feature>
<dbReference type="eggNOG" id="KOG2074">
    <property type="taxonomic scope" value="Eukaryota"/>
</dbReference>
<dbReference type="InParanoid" id="A0A0D2WLW2"/>
<organism evidence="3 4">
    <name type="scientific">Capsaspora owczarzaki (strain ATCC 30864)</name>
    <dbReference type="NCBI Taxonomy" id="595528"/>
    <lineage>
        <taxon>Eukaryota</taxon>
        <taxon>Filasterea</taxon>
        <taxon>Capsaspora</taxon>
    </lineage>
</organism>